<protein>
    <submittedName>
        <fullName evidence="2">Uncharacterized protein</fullName>
    </submittedName>
</protein>
<dbReference type="Gene3D" id="3.30.470.20">
    <property type="entry name" value="ATP-grasp fold, B domain"/>
    <property type="match status" value="1"/>
</dbReference>
<dbReference type="Pfam" id="PF03133">
    <property type="entry name" value="TTL"/>
    <property type="match status" value="1"/>
</dbReference>
<feature type="region of interest" description="Disordered" evidence="1">
    <location>
        <begin position="953"/>
        <end position="1066"/>
    </location>
</feature>
<proteinExistence type="predicted"/>
<name>A0AAD1UGM6_EUPCR</name>
<feature type="compositionally biased region" description="Polar residues" evidence="1">
    <location>
        <begin position="81"/>
        <end position="93"/>
    </location>
</feature>
<feature type="compositionally biased region" description="Basic residues" evidence="1">
    <location>
        <begin position="953"/>
        <end position="969"/>
    </location>
</feature>
<feature type="compositionally biased region" description="Polar residues" evidence="1">
    <location>
        <begin position="970"/>
        <end position="983"/>
    </location>
</feature>
<feature type="region of interest" description="Disordered" evidence="1">
    <location>
        <begin position="81"/>
        <end position="131"/>
    </location>
</feature>
<evidence type="ECO:0000313" key="2">
    <source>
        <dbReference type="EMBL" id="CAI2368429.1"/>
    </source>
</evidence>
<dbReference type="Proteomes" id="UP001295684">
    <property type="component" value="Unassembled WGS sequence"/>
</dbReference>
<evidence type="ECO:0000256" key="1">
    <source>
        <dbReference type="SAM" id="MobiDB-lite"/>
    </source>
</evidence>
<dbReference type="PANTHER" id="PTHR46069:SF1">
    <property type="entry name" value="CHROMOSOME UNDETERMINED SCAFFOLD_125, WHOLE GENOME SHOTGUN SEQUENCE"/>
    <property type="match status" value="1"/>
</dbReference>
<accession>A0AAD1UGM6</accession>
<keyword evidence="3" id="KW-1185">Reference proteome</keyword>
<reference evidence="2" key="1">
    <citation type="submission" date="2023-07" db="EMBL/GenBank/DDBJ databases">
        <authorList>
            <consortium name="AG Swart"/>
            <person name="Singh M."/>
            <person name="Singh A."/>
            <person name="Seah K."/>
            <person name="Emmerich C."/>
        </authorList>
    </citation>
    <scope>NUCLEOTIDE SEQUENCE</scope>
    <source>
        <strain evidence="2">DP1</strain>
    </source>
</reference>
<gene>
    <name evidence="2" type="ORF">ECRASSUSDP1_LOCUS9721</name>
</gene>
<evidence type="ECO:0000313" key="3">
    <source>
        <dbReference type="Proteomes" id="UP001295684"/>
    </source>
</evidence>
<feature type="compositionally biased region" description="Polar residues" evidence="1">
    <location>
        <begin position="1"/>
        <end position="14"/>
    </location>
</feature>
<dbReference type="PROSITE" id="PS51221">
    <property type="entry name" value="TTL"/>
    <property type="match status" value="1"/>
</dbReference>
<comment type="caution">
    <text evidence="2">The sequence shown here is derived from an EMBL/GenBank/DDBJ whole genome shotgun (WGS) entry which is preliminary data.</text>
</comment>
<organism evidence="2 3">
    <name type="scientific">Euplotes crassus</name>
    <dbReference type="NCBI Taxonomy" id="5936"/>
    <lineage>
        <taxon>Eukaryota</taxon>
        <taxon>Sar</taxon>
        <taxon>Alveolata</taxon>
        <taxon>Ciliophora</taxon>
        <taxon>Intramacronucleata</taxon>
        <taxon>Spirotrichea</taxon>
        <taxon>Hypotrichia</taxon>
        <taxon>Euplotida</taxon>
        <taxon>Euplotidae</taxon>
        <taxon>Moneuplotes</taxon>
    </lineage>
</organism>
<dbReference type="PANTHER" id="PTHR46069">
    <property type="entry name" value="TUBULIN TYROSINE LIGASE"/>
    <property type="match status" value="1"/>
</dbReference>
<sequence>MDKLGRNTNNTSKSSVRRRVTCSSIRKKRKTKTSQKCKFPKVKNYKAKVLKKSPERRQEKQFRIIKKAQDLKTTKWANTSENRFKTSSSSTKLESMPKRLGSDALVKAKTTPQPSKKQNHQSSSSSLQQYSPYKDINQAEEHDKDHKDTNKLISIEPCSKGKQPNENKPALINKTPSCKATENYDSKGDYCKSQEFSAQAMSNLITTQFELNFQKPSFVVKNSTIDYHNSDERIFVDGKVVSKTPNKSSSFLHGGKYSIQHTLYSKNENRSFKDRKNPRQYKRVSSAYRIKNQEEALKNYQNKIERTNEGKASNQFHIMPEIRVQELINVRPNHTEKRGKSTVYERRRKNKDVSQEYLIVSKKKLSNSPNTHLITKHEKMYQMKRKTTQDNVQALRNVVLAQQDLLLCSQLVSDENRLTKLNVEWLKNDERARDYQSNRFQKDLTPTVHKHPISYGETEIRAHQNEREDIDAQRIHLGLEPIVECKSKRKEERVLTSKTSTKIAFSNIYKNKYKYIVTPGNNSNLIREAMQQRSWWVEIPNVDSAFNFKWQPVSYRMKFRKLNQKGPVKQVVNHFENHRCLTEKSNMFYFLQNHCEFIKKNVFDITPVQFFIKIEMNLPNAINNALMPFYSFFNMLEEAKEALQGLHSAQKIQSEFIIDEKIINVNLLKQENDCKSGSKNSSCTKFKSFNFQKRGKSSHLRYEMPLSHSIGKNFWILKATNLNRGRGIHVFNSLESLRSLIYEQWNCSENPDSMERSTDNTKVMMIIQKYIEKPLLIHKRKFDIRVWVFVSSTGKCYFFKEGYLRTSGSEFKLDEDNPDDQLVHLTNNAIQKHAENYGDFEDGNQMSYDNFQKYIDEHCPEKKYNFKRDGLPRMKEMIRHSLLSVRRKLNPNNRKFCFELFGYDFIMDSDFNLWLIEVNTNPCLEESSEMLKHYLRRMVNDMIKIEIDSKFPKPRKSKRYEKITKKRTLGNKSPPNRQQSASLESRKIVKRKLSYSKNMNDDSESPEKSQTILHNDTSKISLSRHLTCRSTNDESTRPKFGSYLKKISNDSSTQENQYSTRTDKPASKDAKLALLASKGC</sequence>
<feature type="compositionally biased region" description="Polar residues" evidence="1">
    <location>
        <begin position="1049"/>
        <end position="1060"/>
    </location>
</feature>
<dbReference type="SUPFAM" id="SSF56059">
    <property type="entry name" value="Glutathione synthetase ATP-binding domain-like"/>
    <property type="match status" value="1"/>
</dbReference>
<dbReference type="EMBL" id="CAMPGE010009562">
    <property type="protein sequence ID" value="CAI2368429.1"/>
    <property type="molecule type" value="Genomic_DNA"/>
</dbReference>
<dbReference type="InterPro" id="IPR004344">
    <property type="entry name" value="TTL/TTLL_fam"/>
</dbReference>
<feature type="region of interest" description="Disordered" evidence="1">
    <location>
        <begin position="155"/>
        <end position="179"/>
    </location>
</feature>
<feature type="compositionally biased region" description="Low complexity" evidence="1">
    <location>
        <begin position="112"/>
        <end position="131"/>
    </location>
</feature>
<feature type="compositionally biased region" description="Polar residues" evidence="1">
    <location>
        <begin position="1008"/>
        <end position="1021"/>
    </location>
</feature>
<dbReference type="AlphaFoldDB" id="A0AAD1UGM6"/>
<feature type="region of interest" description="Disordered" evidence="1">
    <location>
        <begin position="1"/>
        <end position="40"/>
    </location>
</feature>
<feature type="compositionally biased region" description="Basic residues" evidence="1">
    <location>
        <begin position="15"/>
        <end position="40"/>
    </location>
</feature>